<dbReference type="Proteomes" id="UP000823941">
    <property type="component" value="Chromosome 8"/>
</dbReference>
<evidence type="ECO:0000256" key="1">
    <source>
        <dbReference type="SAM" id="MobiDB-lite"/>
    </source>
</evidence>
<sequence length="81" mass="7855">MRATLKPVGGDAAERVGKMKKGSAVNGHAPGVDEGGGAPASPPASPPRVSYAAAAKKASSPGAPAVPASTGPDRLLVNVDR</sequence>
<feature type="compositionally biased region" description="Low complexity" evidence="1">
    <location>
        <begin position="47"/>
        <end position="72"/>
    </location>
</feature>
<evidence type="ECO:0000313" key="3">
    <source>
        <dbReference type="Proteomes" id="UP000823941"/>
    </source>
</evidence>
<keyword evidence="3" id="KW-1185">Reference proteome</keyword>
<dbReference type="EMBL" id="JAHIBW010000008">
    <property type="protein sequence ID" value="KAG7308633.1"/>
    <property type="molecule type" value="Genomic_DNA"/>
</dbReference>
<proteinExistence type="predicted"/>
<gene>
    <name evidence="2" type="ORF">JYU34_005855</name>
</gene>
<feature type="region of interest" description="Disordered" evidence="1">
    <location>
        <begin position="1"/>
        <end position="81"/>
    </location>
</feature>
<reference evidence="2 3" key="1">
    <citation type="submission" date="2021-06" db="EMBL/GenBank/DDBJ databases">
        <title>A haploid diamondback moth (Plutella xylostella L.) genome assembly resolves 31 chromosomes and identifies a diamide resistance mutation.</title>
        <authorList>
            <person name="Ward C.M."/>
            <person name="Perry K.D."/>
            <person name="Baker G."/>
            <person name="Powis K."/>
            <person name="Heckel D.G."/>
            <person name="Baxter S.W."/>
        </authorList>
    </citation>
    <scope>NUCLEOTIDE SEQUENCE [LARGE SCALE GENOMIC DNA]</scope>
    <source>
        <strain evidence="2 3">LV</strain>
        <tissue evidence="2">Single pupa</tissue>
    </source>
</reference>
<evidence type="ECO:0000313" key="2">
    <source>
        <dbReference type="EMBL" id="KAG7308633.1"/>
    </source>
</evidence>
<name>A0ABQ7QUB2_PLUXY</name>
<accession>A0ABQ7QUB2</accession>
<protein>
    <submittedName>
        <fullName evidence="2">Uncharacterized protein</fullName>
    </submittedName>
</protein>
<comment type="caution">
    <text evidence="2">The sequence shown here is derived from an EMBL/GenBank/DDBJ whole genome shotgun (WGS) entry which is preliminary data.</text>
</comment>
<organism evidence="2 3">
    <name type="scientific">Plutella xylostella</name>
    <name type="common">Diamondback moth</name>
    <name type="synonym">Plutella maculipennis</name>
    <dbReference type="NCBI Taxonomy" id="51655"/>
    <lineage>
        <taxon>Eukaryota</taxon>
        <taxon>Metazoa</taxon>
        <taxon>Ecdysozoa</taxon>
        <taxon>Arthropoda</taxon>
        <taxon>Hexapoda</taxon>
        <taxon>Insecta</taxon>
        <taxon>Pterygota</taxon>
        <taxon>Neoptera</taxon>
        <taxon>Endopterygota</taxon>
        <taxon>Lepidoptera</taxon>
        <taxon>Glossata</taxon>
        <taxon>Ditrysia</taxon>
        <taxon>Yponomeutoidea</taxon>
        <taxon>Plutellidae</taxon>
        <taxon>Plutella</taxon>
    </lineage>
</organism>